<sequence>MKSDTRRLGLSHFAFYRAYLEGPEAINLGVLADRYLACGRDPRRMRTTLRWLQDELAAAARRVGDREAIRLLRLPKRLGEPEDAATDTPSLEEYREQTDPHGVYTETELLLHYRAAYPGAALSREERRGLRLRERRLAALQRLEKVVAEAPANEHPIDTWFDPSIAARLANVKILTLGQLVSTINGTGHRWFMRVPRLGAETAERIVTWLVANAASVTPTVAERARTPLRTQSRTDLLAASVATSTIACLENLQLPVALSGTEGANRGAPGKNQTGATNDWEAIQAWLNSHPKESATWRSYRTQAERILLWSVFERGKALSSLNVADIAAYREFIKAPPRQWTAPRGIERWSPHWRPFVGPLAPSSRATAHRVLHALFTWLVDMRYLDFNPWLGNKLTAEERDAASSKALHALTREQYGFLARFADEASHLPWGQRAQCMLILAYATGLRVSELCAVKLRHLETKWVDDDIGMAWTLRVRGKGHKTRVVPIPSVVMDALARYLGWRGLPIEPTYWQAETPIIASLTRSGQHHEQAVTPLGLAKAFRRLFMQAAGHLQQGDPKGAKRLEAATTHWLRHTYGTHMIEAGMPLDIVQDNMGHASPATTSRYVTTELDRRIRAAEQFLKRAST</sequence>
<evidence type="ECO:0000256" key="3">
    <source>
        <dbReference type="ARBA" id="ARBA00023125"/>
    </source>
</evidence>
<evidence type="ECO:0000256" key="6">
    <source>
        <dbReference type="SAM" id="MobiDB-lite"/>
    </source>
</evidence>
<evidence type="ECO:0000259" key="7">
    <source>
        <dbReference type="PROSITE" id="PS51898"/>
    </source>
</evidence>
<feature type="domain" description="Core-binding (CB)" evidence="8">
    <location>
        <begin position="278"/>
        <end position="382"/>
    </location>
</feature>
<dbReference type="InterPro" id="IPR044068">
    <property type="entry name" value="CB"/>
</dbReference>
<reference evidence="9" key="1">
    <citation type="submission" date="2022-11" db="EMBL/GenBank/DDBJ databases">
        <title>Robbsia betulipollinis sp. nov., isolated from pollen of birch (Betula pendula).</title>
        <authorList>
            <person name="Shi H."/>
            <person name="Ambika Manirajan B."/>
            <person name="Ratering S."/>
            <person name="Geissler-Plaum R."/>
            <person name="Schnell S."/>
        </authorList>
    </citation>
    <scope>NUCLEOTIDE SEQUENCE</scope>
    <source>
        <strain evidence="9">Bb-Pol-6</strain>
    </source>
</reference>
<dbReference type="CDD" id="cd00397">
    <property type="entry name" value="DNA_BRE_C"/>
    <property type="match status" value="1"/>
</dbReference>
<evidence type="ECO:0000256" key="2">
    <source>
        <dbReference type="ARBA" id="ARBA00022908"/>
    </source>
</evidence>
<dbReference type="InterPro" id="IPR022169">
    <property type="entry name" value="DUF3701"/>
</dbReference>
<dbReference type="PROSITE" id="PS51898">
    <property type="entry name" value="TYR_RECOMBINASE"/>
    <property type="match status" value="1"/>
</dbReference>
<organism evidence="9 10">
    <name type="scientific">Robbsia betulipollinis</name>
    <dbReference type="NCBI Taxonomy" id="2981849"/>
    <lineage>
        <taxon>Bacteria</taxon>
        <taxon>Pseudomonadati</taxon>
        <taxon>Pseudomonadota</taxon>
        <taxon>Betaproteobacteria</taxon>
        <taxon>Burkholderiales</taxon>
        <taxon>Burkholderiaceae</taxon>
        <taxon>Robbsia</taxon>
    </lineage>
</organism>
<evidence type="ECO:0000313" key="9">
    <source>
        <dbReference type="EMBL" id="MCY0389938.1"/>
    </source>
</evidence>
<dbReference type="PANTHER" id="PTHR30349:SF41">
    <property type="entry name" value="INTEGRASE_RECOMBINASE PROTEIN MJ0367-RELATED"/>
    <property type="match status" value="1"/>
</dbReference>
<dbReference type="EMBL" id="JAPMXC010000017">
    <property type="protein sequence ID" value="MCY0389938.1"/>
    <property type="molecule type" value="Genomic_DNA"/>
</dbReference>
<keyword evidence="4" id="KW-0233">DNA recombination</keyword>
<accession>A0ABT3ZTP2</accession>
<dbReference type="Pfam" id="PF00589">
    <property type="entry name" value="Phage_integrase"/>
    <property type="match status" value="1"/>
</dbReference>
<dbReference type="InterPro" id="IPR050090">
    <property type="entry name" value="Tyrosine_recombinase_XerCD"/>
</dbReference>
<proteinExistence type="inferred from homology"/>
<name>A0ABT3ZTP2_9BURK</name>
<evidence type="ECO:0000313" key="10">
    <source>
        <dbReference type="Proteomes" id="UP001082899"/>
    </source>
</evidence>
<keyword evidence="2" id="KW-0229">DNA integration</keyword>
<feature type="region of interest" description="Disordered" evidence="6">
    <location>
        <begin position="80"/>
        <end position="99"/>
    </location>
</feature>
<dbReference type="Gene3D" id="1.10.150.130">
    <property type="match status" value="1"/>
</dbReference>
<evidence type="ECO:0000256" key="5">
    <source>
        <dbReference type="PROSITE-ProRule" id="PRU01248"/>
    </source>
</evidence>
<dbReference type="PANTHER" id="PTHR30349">
    <property type="entry name" value="PHAGE INTEGRASE-RELATED"/>
    <property type="match status" value="1"/>
</dbReference>
<dbReference type="InterPro" id="IPR010998">
    <property type="entry name" value="Integrase_recombinase_N"/>
</dbReference>
<dbReference type="RefSeq" id="WP_267849903.1">
    <property type="nucleotide sequence ID" value="NZ_JAPMXC010000017.1"/>
</dbReference>
<dbReference type="PROSITE" id="PS51900">
    <property type="entry name" value="CB"/>
    <property type="match status" value="1"/>
</dbReference>
<keyword evidence="3 5" id="KW-0238">DNA-binding</keyword>
<evidence type="ECO:0000259" key="8">
    <source>
        <dbReference type="PROSITE" id="PS51900"/>
    </source>
</evidence>
<evidence type="ECO:0000256" key="4">
    <source>
        <dbReference type="ARBA" id="ARBA00023172"/>
    </source>
</evidence>
<comment type="caution">
    <text evidence="9">The sequence shown here is derived from an EMBL/GenBank/DDBJ whole genome shotgun (WGS) entry which is preliminary data.</text>
</comment>
<dbReference type="InterPro" id="IPR011010">
    <property type="entry name" value="DNA_brk_join_enz"/>
</dbReference>
<dbReference type="Proteomes" id="UP001082899">
    <property type="component" value="Unassembled WGS sequence"/>
</dbReference>
<evidence type="ECO:0000256" key="1">
    <source>
        <dbReference type="ARBA" id="ARBA00008857"/>
    </source>
</evidence>
<gene>
    <name evidence="9" type="ORF">OVY01_22625</name>
</gene>
<dbReference type="Pfam" id="PF12482">
    <property type="entry name" value="DUF3701"/>
    <property type="match status" value="1"/>
</dbReference>
<dbReference type="SUPFAM" id="SSF56349">
    <property type="entry name" value="DNA breaking-rejoining enzymes"/>
    <property type="match status" value="1"/>
</dbReference>
<dbReference type="InterPro" id="IPR002104">
    <property type="entry name" value="Integrase_catalytic"/>
</dbReference>
<keyword evidence="10" id="KW-1185">Reference proteome</keyword>
<comment type="similarity">
    <text evidence="1">Belongs to the 'phage' integrase family.</text>
</comment>
<feature type="domain" description="Tyr recombinase" evidence="7">
    <location>
        <begin position="408"/>
        <end position="622"/>
    </location>
</feature>
<dbReference type="InterPro" id="IPR013762">
    <property type="entry name" value="Integrase-like_cat_sf"/>
</dbReference>
<protein>
    <submittedName>
        <fullName evidence="9">Tyrosine-type recombinase/integrase</fullName>
    </submittedName>
</protein>
<dbReference type="Gene3D" id="1.10.443.10">
    <property type="entry name" value="Intergrase catalytic core"/>
    <property type="match status" value="1"/>
</dbReference>